<reference evidence="9 10" key="1">
    <citation type="submission" date="2017-08" db="EMBL/GenBank/DDBJ databases">
        <title>Halovibrio sewagensis sp. nov., isolated from wastewater of high salinity.</title>
        <authorList>
            <person name="Dong X."/>
            <person name="Zhang G."/>
        </authorList>
    </citation>
    <scope>NUCLEOTIDE SEQUENCE [LARGE SCALE GENOMIC DNA]</scope>
    <source>
        <strain evidence="9 10">YL5-2</strain>
    </source>
</reference>
<evidence type="ECO:0000256" key="7">
    <source>
        <dbReference type="SAM" id="MobiDB-lite"/>
    </source>
</evidence>
<proteinExistence type="inferred from homology"/>
<name>A0A2A2F6Z6_9GAMM</name>
<dbReference type="PANTHER" id="PTHR30435">
    <property type="entry name" value="FLAGELLAR PROTEIN"/>
    <property type="match status" value="1"/>
</dbReference>
<dbReference type="InterPro" id="IPR001444">
    <property type="entry name" value="Flag_bb_rod_N"/>
</dbReference>
<evidence type="ECO:0000256" key="5">
    <source>
        <dbReference type="ARBA" id="ARBA00024934"/>
    </source>
</evidence>
<evidence type="ECO:0000256" key="6">
    <source>
        <dbReference type="PIRNR" id="PIRNR002889"/>
    </source>
</evidence>
<evidence type="ECO:0000313" key="10">
    <source>
        <dbReference type="Proteomes" id="UP000218896"/>
    </source>
</evidence>
<dbReference type="PANTHER" id="PTHR30435:SF12">
    <property type="entry name" value="FLAGELLAR BASAL BODY ROD PROTEIN FLGB"/>
    <property type="match status" value="1"/>
</dbReference>
<keyword evidence="9" id="KW-0282">Flagellum</keyword>
<comment type="subcellular location">
    <subcellularLocation>
        <location evidence="1 6">Bacterial flagellum basal body</location>
    </subcellularLocation>
</comment>
<feature type="region of interest" description="Disordered" evidence="7">
    <location>
        <begin position="52"/>
        <end position="96"/>
    </location>
</feature>
<evidence type="ECO:0000256" key="4">
    <source>
        <dbReference type="ARBA" id="ARBA00023143"/>
    </source>
</evidence>
<keyword evidence="10" id="KW-1185">Reference proteome</keyword>
<organism evidence="9 10">
    <name type="scientific">Halovibrio salipaludis</name>
    <dbReference type="NCBI Taxonomy" id="2032626"/>
    <lineage>
        <taxon>Bacteria</taxon>
        <taxon>Pseudomonadati</taxon>
        <taxon>Pseudomonadota</taxon>
        <taxon>Gammaproteobacteria</taxon>
        <taxon>Oceanospirillales</taxon>
        <taxon>Halomonadaceae</taxon>
        <taxon>Halovibrio</taxon>
    </lineage>
</organism>
<sequence length="134" mass="14507">MTTISFDNAFGIHDDAMRLRSQRSEVLANNLANADTPGYKARDIDFQAALQEAQGQQEGMAMTASDSGHMTGEGGGGGSPELMYRNPIQPSIDGNTVDTQTEMSKYMRNSMEFQSSFQFLNSSIKGLKDALAGQ</sequence>
<keyword evidence="4 6" id="KW-0975">Bacterial flagellum</keyword>
<dbReference type="GO" id="GO:0030694">
    <property type="term" value="C:bacterial-type flagellum basal body, rod"/>
    <property type="evidence" value="ECO:0007669"/>
    <property type="project" value="InterPro"/>
</dbReference>
<dbReference type="NCBIfam" id="TIGR01396">
    <property type="entry name" value="FlgB"/>
    <property type="match status" value="1"/>
</dbReference>
<evidence type="ECO:0000256" key="3">
    <source>
        <dbReference type="ARBA" id="ARBA00014376"/>
    </source>
</evidence>
<feature type="domain" description="Flagellar basal body rod protein N-terminal" evidence="8">
    <location>
        <begin position="16"/>
        <end position="40"/>
    </location>
</feature>
<dbReference type="AlphaFoldDB" id="A0A2A2F6Z6"/>
<keyword evidence="9" id="KW-0969">Cilium</keyword>
<dbReference type="PIRSF" id="PIRSF002889">
    <property type="entry name" value="Rod_FlgB"/>
    <property type="match status" value="1"/>
</dbReference>
<dbReference type="EMBL" id="NSKD01000003">
    <property type="protein sequence ID" value="PAU80365.1"/>
    <property type="molecule type" value="Genomic_DNA"/>
</dbReference>
<gene>
    <name evidence="9" type="ORF">CK501_07905</name>
</gene>
<comment type="subunit">
    <text evidence="6">The basal body constitutes a major portion of the flagellar organelle and consists of a number of rings mounted on a central rod.</text>
</comment>
<dbReference type="GO" id="GO:0071978">
    <property type="term" value="P:bacterial-type flagellum-dependent swarming motility"/>
    <property type="evidence" value="ECO:0007669"/>
    <property type="project" value="TreeGrafter"/>
</dbReference>
<comment type="similarity">
    <text evidence="2 6">Belongs to the flagella basal body rod proteins family.</text>
</comment>
<dbReference type="InterPro" id="IPR006300">
    <property type="entry name" value="FlgB"/>
</dbReference>
<feature type="compositionally biased region" description="Low complexity" evidence="7">
    <location>
        <begin position="52"/>
        <end position="62"/>
    </location>
</feature>
<dbReference type="Proteomes" id="UP000218896">
    <property type="component" value="Unassembled WGS sequence"/>
</dbReference>
<evidence type="ECO:0000256" key="2">
    <source>
        <dbReference type="ARBA" id="ARBA00009677"/>
    </source>
</evidence>
<evidence type="ECO:0000313" key="9">
    <source>
        <dbReference type="EMBL" id="PAU80365.1"/>
    </source>
</evidence>
<evidence type="ECO:0000259" key="8">
    <source>
        <dbReference type="Pfam" id="PF00460"/>
    </source>
</evidence>
<protein>
    <recommendedName>
        <fullName evidence="3 6">Flagellar basal body rod protein FlgB</fullName>
    </recommendedName>
</protein>
<dbReference type="OrthoDB" id="9788334at2"/>
<comment type="caution">
    <text evidence="9">The sequence shown here is derived from an EMBL/GenBank/DDBJ whole genome shotgun (WGS) entry which is preliminary data.</text>
</comment>
<keyword evidence="9" id="KW-0966">Cell projection</keyword>
<evidence type="ECO:0000256" key="1">
    <source>
        <dbReference type="ARBA" id="ARBA00004117"/>
    </source>
</evidence>
<dbReference type="Pfam" id="PF00460">
    <property type="entry name" value="Flg_bb_rod"/>
    <property type="match status" value="1"/>
</dbReference>
<comment type="function">
    <text evidence="5 6">Structural component of flagellum, the bacterial motility apparatus. Part of the rod structure of flagellar basal body.</text>
</comment>
<accession>A0A2A2F6Z6</accession>
<dbReference type="RefSeq" id="WP_095617208.1">
    <property type="nucleotide sequence ID" value="NZ_NSKD01000003.1"/>
</dbReference>